<dbReference type="Pfam" id="PF13354">
    <property type="entry name" value="Beta-lactamase2"/>
    <property type="match status" value="1"/>
</dbReference>
<gene>
    <name evidence="5" type="ORF">FD28_GL001141</name>
</gene>
<comment type="caution">
    <text evidence="5">The sequence shown here is derived from an EMBL/GenBank/DDBJ whole genome shotgun (WGS) entry which is preliminary data.</text>
</comment>
<protein>
    <submittedName>
        <fullName evidence="5">Beta-lactamase</fullName>
    </submittedName>
</protein>
<keyword evidence="6" id="KW-1185">Reference proteome</keyword>
<keyword evidence="2" id="KW-1133">Transmembrane helix</keyword>
<dbReference type="GO" id="GO:0030655">
    <property type="term" value="P:beta-lactam antibiotic catabolic process"/>
    <property type="evidence" value="ECO:0007669"/>
    <property type="project" value="InterPro"/>
</dbReference>
<dbReference type="GO" id="GO:0008800">
    <property type="term" value="F:beta-lactamase activity"/>
    <property type="evidence" value="ECO:0007669"/>
    <property type="project" value="InterPro"/>
</dbReference>
<dbReference type="SUPFAM" id="SSF56601">
    <property type="entry name" value="beta-lactamase/transpeptidase-like"/>
    <property type="match status" value="1"/>
</dbReference>
<dbReference type="RefSeq" id="WP_057734989.1">
    <property type="nucleotide sequence ID" value="NZ_AZFS01000064.1"/>
</dbReference>
<feature type="domain" description="DZANK-type" evidence="3">
    <location>
        <begin position="4"/>
        <end position="63"/>
    </location>
</feature>
<dbReference type="Pfam" id="PF12773">
    <property type="entry name" value="DZR"/>
    <property type="match status" value="1"/>
</dbReference>
<dbReference type="PANTHER" id="PTHR35333">
    <property type="entry name" value="BETA-LACTAMASE"/>
    <property type="match status" value="1"/>
</dbReference>
<dbReference type="Gene3D" id="3.40.710.10">
    <property type="entry name" value="DD-peptidase/beta-lactamase superfamily"/>
    <property type="match status" value="1"/>
</dbReference>
<dbReference type="Proteomes" id="UP000051580">
    <property type="component" value="Unassembled WGS sequence"/>
</dbReference>
<evidence type="ECO:0000256" key="1">
    <source>
        <dbReference type="SAM" id="MobiDB-lite"/>
    </source>
</evidence>
<evidence type="ECO:0000259" key="4">
    <source>
        <dbReference type="Pfam" id="PF13354"/>
    </source>
</evidence>
<evidence type="ECO:0000313" key="6">
    <source>
        <dbReference type="Proteomes" id="UP000051580"/>
    </source>
</evidence>
<evidence type="ECO:0000256" key="2">
    <source>
        <dbReference type="SAM" id="Phobius"/>
    </source>
</evidence>
<dbReference type="STRING" id="1423753.FD28_GL001141"/>
<sequence>MKICPNCGHENDENVKFCENCGAELTAVAETPTPDAVDSGQQKRCPRCQTPNSQESRFCENCGYDFATQGTEQTTMPDQETAGSEPTAPESTTSEPTTSEPTPKPMTSDATNEQVRTTTPVTSGKTPTTETAPTKGKQPKWQWLISALLLILLIGGGIYFLQRDTSHTAKPTASHTERKTPRQSQTSSSSRQTSHAATTSFDRSAVESDITTAFKSLDGTNSAYVSPVNGQQQVVVNNGAQSSASSIKVFILVTAYAMAKEGVFNLNATHTLTASEKVGGTGVIQNMSDGTKLTYREILKHMIDDSDNTGANIMIAKMGGFGLINNKIKNMGATDTKLQRKMMDTDAIDQGRDNLTSARDLGMTLKKLYNHQLVSKSADDEMLAILADNQNRTKLPKLLPSSAKVYNKTGEYADYGVQNDAEIVANRHGAFVAVVLSQDGHEADQVAAMNQLGLKLYQNILE</sequence>
<feature type="region of interest" description="Disordered" evidence="1">
    <location>
        <begin position="74"/>
        <end position="138"/>
    </location>
</feature>
<feature type="compositionally biased region" description="Low complexity" evidence="1">
    <location>
        <begin position="182"/>
        <end position="200"/>
    </location>
</feature>
<keyword evidence="2" id="KW-0812">Transmembrane</keyword>
<evidence type="ECO:0000313" key="5">
    <source>
        <dbReference type="EMBL" id="KRL93269.1"/>
    </source>
</evidence>
<feature type="compositionally biased region" description="Low complexity" evidence="1">
    <location>
        <begin position="84"/>
        <end position="108"/>
    </location>
</feature>
<dbReference type="PANTHER" id="PTHR35333:SF3">
    <property type="entry name" value="BETA-LACTAMASE-TYPE TRANSPEPTIDASE FOLD CONTAINING PROTEIN"/>
    <property type="match status" value="1"/>
</dbReference>
<name>A0A0R1UQM2_9LACO</name>
<dbReference type="InterPro" id="IPR012338">
    <property type="entry name" value="Beta-lactam/transpept-like"/>
</dbReference>
<proteinExistence type="predicted"/>
<feature type="domain" description="Beta-lactamase class A catalytic" evidence="4">
    <location>
        <begin position="230"/>
        <end position="436"/>
    </location>
</feature>
<organism evidence="5 6">
    <name type="scientific">Levilactobacillus hammesii DSM 16381</name>
    <dbReference type="NCBI Taxonomy" id="1423753"/>
    <lineage>
        <taxon>Bacteria</taxon>
        <taxon>Bacillati</taxon>
        <taxon>Bacillota</taxon>
        <taxon>Bacilli</taxon>
        <taxon>Lactobacillales</taxon>
        <taxon>Lactobacillaceae</taxon>
        <taxon>Levilactobacillus</taxon>
    </lineage>
</organism>
<keyword evidence="2" id="KW-0472">Membrane</keyword>
<feature type="region of interest" description="Disordered" evidence="1">
    <location>
        <begin position="169"/>
        <end position="203"/>
    </location>
</feature>
<feature type="compositionally biased region" description="Low complexity" evidence="1">
    <location>
        <begin position="117"/>
        <end position="131"/>
    </location>
</feature>
<feature type="transmembrane region" description="Helical" evidence="2">
    <location>
        <begin position="143"/>
        <end position="161"/>
    </location>
</feature>
<dbReference type="InterPro" id="IPR025874">
    <property type="entry name" value="DZR"/>
</dbReference>
<dbReference type="EMBL" id="AZFS01000064">
    <property type="protein sequence ID" value="KRL93269.1"/>
    <property type="molecule type" value="Genomic_DNA"/>
</dbReference>
<dbReference type="PATRIC" id="fig|1423753.3.peg.1188"/>
<feature type="region of interest" description="Disordered" evidence="1">
    <location>
        <begin position="31"/>
        <end position="55"/>
    </location>
</feature>
<dbReference type="AlphaFoldDB" id="A0A0R1UQM2"/>
<reference evidence="5 6" key="1">
    <citation type="journal article" date="2015" name="Genome Announc.">
        <title>Expanding the biotechnology potential of lactobacilli through comparative genomics of 213 strains and associated genera.</title>
        <authorList>
            <person name="Sun Z."/>
            <person name="Harris H.M."/>
            <person name="McCann A."/>
            <person name="Guo C."/>
            <person name="Argimon S."/>
            <person name="Zhang W."/>
            <person name="Yang X."/>
            <person name="Jeffery I.B."/>
            <person name="Cooney J.C."/>
            <person name="Kagawa T.F."/>
            <person name="Liu W."/>
            <person name="Song Y."/>
            <person name="Salvetti E."/>
            <person name="Wrobel A."/>
            <person name="Rasinkangas P."/>
            <person name="Parkhill J."/>
            <person name="Rea M.C."/>
            <person name="O'Sullivan O."/>
            <person name="Ritari J."/>
            <person name="Douillard F.P."/>
            <person name="Paul Ross R."/>
            <person name="Yang R."/>
            <person name="Briner A.E."/>
            <person name="Felis G.E."/>
            <person name="de Vos W.M."/>
            <person name="Barrangou R."/>
            <person name="Klaenhammer T.R."/>
            <person name="Caufield P.W."/>
            <person name="Cui Y."/>
            <person name="Zhang H."/>
            <person name="O'Toole P.W."/>
        </authorList>
    </citation>
    <scope>NUCLEOTIDE SEQUENCE [LARGE SCALE GENOMIC DNA]</scope>
    <source>
        <strain evidence="5 6">DSM 16381</strain>
    </source>
</reference>
<dbReference type="InterPro" id="IPR000871">
    <property type="entry name" value="Beta-lactam_class-A"/>
</dbReference>
<dbReference type="InterPro" id="IPR045155">
    <property type="entry name" value="Beta-lactam_cat"/>
</dbReference>
<evidence type="ECO:0000259" key="3">
    <source>
        <dbReference type="Pfam" id="PF12773"/>
    </source>
</evidence>
<dbReference type="OrthoDB" id="9775096at2"/>
<dbReference type="GO" id="GO:0046677">
    <property type="term" value="P:response to antibiotic"/>
    <property type="evidence" value="ECO:0007669"/>
    <property type="project" value="InterPro"/>
</dbReference>
<accession>A0A0R1UQM2</accession>